<evidence type="ECO:0000313" key="9">
    <source>
        <dbReference type="Proteomes" id="UP000001953"/>
    </source>
</evidence>
<geneLocation type="plasmid" evidence="9">
    <name>pNITHX1</name>
</geneLocation>
<keyword evidence="5 6" id="KW-0472">Membrane</keyword>
<evidence type="ECO:0000256" key="2">
    <source>
        <dbReference type="ARBA" id="ARBA00022448"/>
    </source>
</evidence>
<comment type="subcellular location">
    <subcellularLocation>
        <location evidence="1">Membrane</location>
        <topology evidence="1">Multi-pass membrane protein</topology>
    </subcellularLocation>
</comment>
<dbReference type="Gene3D" id="3.30.70.1350">
    <property type="entry name" value="Cation efflux protein, cytoplasmic domain"/>
    <property type="match status" value="1"/>
</dbReference>
<feature type="transmembrane region" description="Helical" evidence="6">
    <location>
        <begin position="12"/>
        <end position="31"/>
    </location>
</feature>
<evidence type="ECO:0000313" key="8">
    <source>
        <dbReference type="EMBL" id="ABE64755.1"/>
    </source>
</evidence>
<sequence length="317" mass="34057">MATNSSSKNVIYAALGGNLLVAVTKFIAALITGSSSMISEAVHSLVDTGNETLLLYGYSRASLRPDAHHPLGYGRELYFWSFIVALLLFALGAGVSFYEGILHVAAPTRIENASVNYIVLSCSFLFEGVSWWIALKSFRASKGSMPYLEAITMSKNPPSFMVLLEDTAALIGIVIAAAGIWAADHFGIPAIDGGASILIGTVLAVTAALLARESKGLLIGERASEAINSSVLSLAESQPGVEGANGVITVHLSPDQIVATLSLEFADDLRTPQIEECVTELERRIREKHPQIVSLFVKPQTRRMFEALQKQRYMSGL</sequence>
<keyword evidence="3 6" id="KW-0812">Transmembrane</keyword>
<dbReference type="KEGG" id="nha:Nham_4110"/>
<proteinExistence type="predicted"/>
<evidence type="ECO:0000256" key="4">
    <source>
        <dbReference type="ARBA" id="ARBA00022989"/>
    </source>
</evidence>
<dbReference type="SUPFAM" id="SSF160240">
    <property type="entry name" value="Cation efflux protein cytoplasmic domain-like"/>
    <property type="match status" value="1"/>
</dbReference>
<dbReference type="EMBL" id="CP000320">
    <property type="protein sequence ID" value="ABE64755.1"/>
    <property type="molecule type" value="Genomic_DNA"/>
</dbReference>
<dbReference type="Pfam" id="PF01545">
    <property type="entry name" value="Cation_efflux"/>
    <property type="match status" value="1"/>
</dbReference>
<keyword evidence="8" id="KW-0614">Plasmid</keyword>
<name>Q1QG92_NITHX</name>
<evidence type="ECO:0000256" key="1">
    <source>
        <dbReference type="ARBA" id="ARBA00004141"/>
    </source>
</evidence>
<dbReference type="PANTHER" id="PTHR13414:SF9">
    <property type="entry name" value="PROTON-COUPLED ZINC ANTIPORTER SLC30A9, MITOCHONDRIAL"/>
    <property type="match status" value="1"/>
</dbReference>
<dbReference type="AlphaFoldDB" id="Q1QG92"/>
<dbReference type="OrthoDB" id="9806522at2"/>
<feature type="transmembrane region" description="Helical" evidence="6">
    <location>
        <begin position="118"/>
        <end position="138"/>
    </location>
</feature>
<dbReference type="GO" id="GO:0016020">
    <property type="term" value="C:membrane"/>
    <property type="evidence" value="ECO:0007669"/>
    <property type="project" value="UniProtKB-SubCell"/>
</dbReference>
<dbReference type="RefSeq" id="WP_011504981.1">
    <property type="nucleotide sequence ID" value="NC_007959.1"/>
</dbReference>
<dbReference type="InterPro" id="IPR058533">
    <property type="entry name" value="Cation_efflux_TM"/>
</dbReference>
<keyword evidence="4 6" id="KW-1133">Transmembrane helix</keyword>
<reference evidence="9" key="1">
    <citation type="submission" date="2006-03" db="EMBL/GenBank/DDBJ databases">
        <title>Complete sequence of plasmid 1 of Nitrobacter hamburgensis X14.</title>
        <authorList>
            <consortium name="US DOE Joint Genome Institute"/>
            <person name="Copeland A."/>
            <person name="Lucas S."/>
            <person name="Lapidus A."/>
            <person name="Barry K."/>
            <person name="Detter J.C."/>
            <person name="Glavina del Rio T."/>
            <person name="Hammon N."/>
            <person name="Israni S."/>
            <person name="Dalin E."/>
            <person name="Tice H."/>
            <person name="Pitluck S."/>
            <person name="Chain P."/>
            <person name="Malfatti S."/>
            <person name="Shin M."/>
            <person name="Vergez L."/>
            <person name="Schmutz J."/>
            <person name="Larimer F."/>
            <person name="Land M."/>
            <person name="Hauser L."/>
            <person name="Kyrpides N."/>
            <person name="Ivanova N."/>
            <person name="Ward B."/>
            <person name="Arp D."/>
            <person name="Klotz M."/>
            <person name="Stein L."/>
            <person name="O'Mullan G."/>
            <person name="Starkenburg S."/>
            <person name="Sayavedra L."/>
            <person name="Poret-Peterson A.T."/>
            <person name="Gentry M.E."/>
            <person name="Bruce D."/>
            <person name="Richardson P."/>
        </authorList>
    </citation>
    <scope>NUCLEOTIDE SEQUENCE [LARGE SCALE GENOMIC DNA]</scope>
    <source>
        <strain evidence="9">DSM 10229 / NCIMB 13809 / X14</strain>
        <plasmid evidence="9">Plasmid pNITHX1</plasmid>
    </source>
</reference>
<evidence type="ECO:0000256" key="6">
    <source>
        <dbReference type="SAM" id="Phobius"/>
    </source>
</evidence>
<accession>Q1QG92</accession>
<dbReference type="Gene3D" id="1.20.1510.10">
    <property type="entry name" value="Cation efflux protein transmembrane domain"/>
    <property type="match status" value="1"/>
</dbReference>
<evidence type="ECO:0000259" key="7">
    <source>
        <dbReference type="Pfam" id="PF01545"/>
    </source>
</evidence>
<gene>
    <name evidence="8" type="ordered locus">Nham_4110</name>
</gene>
<keyword evidence="2" id="KW-0813">Transport</keyword>
<dbReference type="SUPFAM" id="SSF161111">
    <property type="entry name" value="Cation efflux protein transmembrane domain-like"/>
    <property type="match status" value="1"/>
</dbReference>
<feature type="transmembrane region" description="Helical" evidence="6">
    <location>
        <begin position="77"/>
        <end position="98"/>
    </location>
</feature>
<dbReference type="GO" id="GO:0006829">
    <property type="term" value="P:zinc ion transport"/>
    <property type="evidence" value="ECO:0007669"/>
    <property type="project" value="InterPro"/>
</dbReference>
<dbReference type="HOGENOM" id="CLU_021126_0_1_5"/>
<protein>
    <submittedName>
        <fullName evidence="8">Cation diffusion facilitator family transporter</fullName>
    </submittedName>
</protein>
<organism evidence="8 9">
    <name type="scientific">Nitrobacter hamburgensis (strain DSM 10229 / NCIMB 13809 / X14)</name>
    <dbReference type="NCBI Taxonomy" id="323097"/>
    <lineage>
        <taxon>Bacteria</taxon>
        <taxon>Pseudomonadati</taxon>
        <taxon>Pseudomonadota</taxon>
        <taxon>Alphaproteobacteria</taxon>
        <taxon>Hyphomicrobiales</taxon>
        <taxon>Nitrobacteraceae</taxon>
        <taxon>Nitrobacter</taxon>
    </lineage>
</organism>
<evidence type="ECO:0000256" key="3">
    <source>
        <dbReference type="ARBA" id="ARBA00022692"/>
    </source>
</evidence>
<dbReference type="NCBIfam" id="TIGR01297">
    <property type="entry name" value="CDF"/>
    <property type="match status" value="1"/>
</dbReference>
<dbReference type="GO" id="GO:0008324">
    <property type="term" value="F:monoatomic cation transmembrane transporter activity"/>
    <property type="evidence" value="ECO:0007669"/>
    <property type="project" value="InterPro"/>
</dbReference>
<feature type="domain" description="Cation efflux protein transmembrane" evidence="7">
    <location>
        <begin position="12"/>
        <end position="218"/>
    </location>
</feature>
<feature type="transmembrane region" description="Helical" evidence="6">
    <location>
        <begin position="159"/>
        <end position="182"/>
    </location>
</feature>
<evidence type="ECO:0000256" key="5">
    <source>
        <dbReference type="ARBA" id="ARBA00023136"/>
    </source>
</evidence>
<dbReference type="InterPro" id="IPR036837">
    <property type="entry name" value="Cation_efflux_CTD_sf"/>
</dbReference>
<dbReference type="InterPro" id="IPR027469">
    <property type="entry name" value="Cation_efflux_TMD_sf"/>
</dbReference>
<dbReference type="InterPro" id="IPR002524">
    <property type="entry name" value="Cation_efflux"/>
</dbReference>
<dbReference type="Proteomes" id="UP000001953">
    <property type="component" value="Plasmid 1"/>
</dbReference>
<feature type="transmembrane region" description="Helical" evidence="6">
    <location>
        <begin position="188"/>
        <end position="211"/>
    </location>
</feature>
<keyword evidence="9" id="KW-1185">Reference proteome</keyword>
<dbReference type="InterPro" id="IPR040177">
    <property type="entry name" value="SLC30A9"/>
</dbReference>
<dbReference type="PANTHER" id="PTHR13414">
    <property type="entry name" value="HUEL-CATION TRANSPORTER"/>
    <property type="match status" value="1"/>
</dbReference>